<dbReference type="Gene3D" id="3.40.309.10">
    <property type="entry name" value="Aldehyde Dehydrogenase, Chain A, domain 2"/>
    <property type="match status" value="1"/>
</dbReference>
<dbReference type="AlphaFoldDB" id="A0A1H3X7S3"/>
<proteinExistence type="inferred from homology"/>
<dbReference type="GO" id="GO:0004777">
    <property type="term" value="F:succinate-semialdehyde dehydrogenase (NAD+) activity"/>
    <property type="evidence" value="ECO:0007669"/>
    <property type="project" value="TreeGrafter"/>
</dbReference>
<evidence type="ECO:0000256" key="3">
    <source>
        <dbReference type="PIRNR" id="PIRNR036492"/>
    </source>
</evidence>
<dbReference type="PANTHER" id="PTHR43353:SF5">
    <property type="entry name" value="SUCCINATE-SEMIALDEHYDE DEHYDROGENASE, MITOCHONDRIAL"/>
    <property type="match status" value="1"/>
</dbReference>
<protein>
    <recommendedName>
        <fullName evidence="3">Aldehyde dehydrogenase</fullName>
    </recommendedName>
</protein>
<dbReference type="FunFam" id="3.40.309.10:FF:000004">
    <property type="entry name" value="Succinate-semialdehyde dehydrogenase I"/>
    <property type="match status" value="1"/>
</dbReference>
<evidence type="ECO:0000313" key="7">
    <source>
        <dbReference type="Proteomes" id="UP000198584"/>
    </source>
</evidence>
<organism evidence="6 7">
    <name type="scientific">Thalassobacillus cyri</name>
    <dbReference type="NCBI Taxonomy" id="571932"/>
    <lineage>
        <taxon>Bacteria</taxon>
        <taxon>Bacillati</taxon>
        <taxon>Bacillota</taxon>
        <taxon>Bacilli</taxon>
        <taxon>Bacillales</taxon>
        <taxon>Bacillaceae</taxon>
        <taxon>Thalassobacillus</taxon>
    </lineage>
</organism>
<reference evidence="6 7" key="1">
    <citation type="submission" date="2016-10" db="EMBL/GenBank/DDBJ databases">
        <authorList>
            <person name="de Groot N.N."/>
        </authorList>
    </citation>
    <scope>NUCLEOTIDE SEQUENCE [LARGE SCALE GENOMIC DNA]</scope>
    <source>
        <strain evidence="6 7">CCM7597</strain>
    </source>
</reference>
<dbReference type="CDD" id="cd07103">
    <property type="entry name" value="ALDH_F5_SSADH_GabD"/>
    <property type="match status" value="1"/>
</dbReference>
<dbReference type="GO" id="GO:0009450">
    <property type="term" value="P:gamma-aminobutyric acid catabolic process"/>
    <property type="evidence" value="ECO:0007669"/>
    <property type="project" value="TreeGrafter"/>
</dbReference>
<dbReference type="PANTHER" id="PTHR43353">
    <property type="entry name" value="SUCCINATE-SEMIALDEHYDE DEHYDROGENASE, MITOCHONDRIAL"/>
    <property type="match status" value="1"/>
</dbReference>
<evidence type="ECO:0000313" key="6">
    <source>
        <dbReference type="EMBL" id="SDZ94694.1"/>
    </source>
</evidence>
<feature type="active site" evidence="4">
    <location>
        <position position="253"/>
    </location>
</feature>
<dbReference type="SUPFAM" id="SSF53720">
    <property type="entry name" value="ALDH-like"/>
    <property type="match status" value="1"/>
</dbReference>
<accession>A0A1H3X7S3</accession>
<dbReference type="RefSeq" id="WP_093042099.1">
    <property type="nucleotide sequence ID" value="NZ_FNQR01000002.1"/>
</dbReference>
<comment type="similarity">
    <text evidence="1 3">Belongs to the aldehyde dehydrogenase family.</text>
</comment>
<dbReference type="EMBL" id="FNQR01000002">
    <property type="protein sequence ID" value="SDZ94694.1"/>
    <property type="molecule type" value="Genomic_DNA"/>
</dbReference>
<dbReference type="InterPro" id="IPR016163">
    <property type="entry name" value="Ald_DH_C"/>
</dbReference>
<keyword evidence="2 3" id="KW-0560">Oxidoreductase</keyword>
<gene>
    <name evidence="6" type="ORF">SAMN05421743_10251</name>
</gene>
<keyword evidence="7" id="KW-1185">Reference proteome</keyword>
<evidence type="ECO:0000256" key="4">
    <source>
        <dbReference type="PIRSR" id="PIRSR036492-1"/>
    </source>
</evidence>
<dbReference type="Pfam" id="PF00171">
    <property type="entry name" value="Aldedh"/>
    <property type="match status" value="1"/>
</dbReference>
<dbReference type="InterPro" id="IPR016162">
    <property type="entry name" value="Ald_DH_N"/>
</dbReference>
<evidence type="ECO:0000256" key="1">
    <source>
        <dbReference type="ARBA" id="ARBA00009986"/>
    </source>
</evidence>
<dbReference type="STRING" id="571932.SAMN05421743_10251"/>
<dbReference type="GO" id="GO:0006081">
    <property type="term" value="P:aldehyde metabolic process"/>
    <property type="evidence" value="ECO:0007669"/>
    <property type="project" value="InterPro"/>
</dbReference>
<name>A0A1H3X7S3_9BACI</name>
<evidence type="ECO:0000259" key="5">
    <source>
        <dbReference type="Pfam" id="PF00171"/>
    </source>
</evidence>
<dbReference type="OrthoDB" id="9762913at2"/>
<dbReference type="InterPro" id="IPR050740">
    <property type="entry name" value="Aldehyde_DH_Superfamily"/>
</dbReference>
<dbReference type="PROSITE" id="PS00070">
    <property type="entry name" value="ALDEHYDE_DEHYDR_CYS"/>
    <property type="match status" value="1"/>
</dbReference>
<feature type="active site" evidence="4">
    <location>
        <position position="287"/>
    </location>
</feature>
<dbReference type="Gene3D" id="3.40.605.10">
    <property type="entry name" value="Aldehyde Dehydrogenase, Chain A, domain 1"/>
    <property type="match status" value="1"/>
</dbReference>
<sequence>MITFDNYVPSIYINGRWKSASSRKKTPVRNPATWDILTHVSYGDEVDTKNAIEAAGEAKEGWASLSPRKRSNILYRAYQLMEENAERIAAVLTMEQGKPLREAKGEIKSAASFLLWYAEEANRLYGEWIPSSIESKRLSVIPQPVGVVGAITPWNFPASMITRKVAPALAAGCTVVLKPASETPLTAIEIVKILEKAGVPDGVVNLVTGNSAKIGDALLHHEAVRLITFTGSTEVGKHLMRESADQVKKLSLELGGHAPIIIFADADLEKAAEMTLASKFRNSGQTCICANRVYVEDKIWDNFKKVLVEKVEAMRLGDGLGDDVDMGPLINEGATEKVHEQVKDAVAKGAEVACGGNIWEGTDKGHYYLPTVLSDVRNDMLVMKEETFGPILPLQSFTSEEEAIRAANDSEYGLAAYFFTKNLDRSVRVAEKLDYGIIGINDVFPAVAEAPFGGIKQSGIGKEGGHHGIHEYVELKYISMGIEN</sequence>
<dbReference type="FunFam" id="3.40.605.10:FF:000026">
    <property type="entry name" value="Aldehyde dehydrogenase, putative"/>
    <property type="match status" value="1"/>
</dbReference>
<feature type="domain" description="Aldehyde dehydrogenase" evidence="5">
    <location>
        <begin position="17"/>
        <end position="478"/>
    </location>
</feature>
<evidence type="ECO:0000256" key="2">
    <source>
        <dbReference type="ARBA" id="ARBA00023002"/>
    </source>
</evidence>
<dbReference type="FunFam" id="3.40.605.10:FF:000005">
    <property type="entry name" value="Succinate-semialdehyde dehydrogenase I"/>
    <property type="match status" value="1"/>
</dbReference>
<dbReference type="PIRSF" id="PIRSF036492">
    <property type="entry name" value="ALDH"/>
    <property type="match status" value="1"/>
</dbReference>
<dbReference type="InterPro" id="IPR015590">
    <property type="entry name" value="Aldehyde_DH_dom"/>
</dbReference>
<dbReference type="InterPro" id="IPR012394">
    <property type="entry name" value="Aldehyde_DH_NAD(P)"/>
</dbReference>
<dbReference type="InterPro" id="IPR016160">
    <property type="entry name" value="Ald_DH_CS_CYS"/>
</dbReference>
<dbReference type="InterPro" id="IPR016161">
    <property type="entry name" value="Ald_DH/histidinol_DH"/>
</dbReference>
<dbReference type="Proteomes" id="UP000198584">
    <property type="component" value="Unassembled WGS sequence"/>
</dbReference>